<dbReference type="GO" id="GO:0005524">
    <property type="term" value="F:ATP binding"/>
    <property type="evidence" value="ECO:0007669"/>
    <property type="project" value="UniProtKB-KW"/>
</dbReference>
<evidence type="ECO:0000313" key="9">
    <source>
        <dbReference type="Proteomes" id="UP000064967"/>
    </source>
</evidence>
<dbReference type="InterPro" id="IPR013229">
    <property type="entry name" value="PEGA"/>
</dbReference>
<evidence type="ECO:0000313" key="8">
    <source>
        <dbReference type="EMBL" id="AKU93994.1"/>
    </source>
</evidence>
<dbReference type="InterPro" id="IPR011009">
    <property type="entry name" value="Kinase-like_dom_sf"/>
</dbReference>
<reference evidence="8 9" key="1">
    <citation type="submission" date="2015-08" db="EMBL/GenBank/DDBJ databases">
        <authorList>
            <person name="Babu N.S."/>
            <person name="Beckwith C.J."/>
            <person name="Beseler K.G."/>
            <person name="Brison A."/>
            <person name="Carone J.V."/>
            <person name="Caskin T.P."/>
            <person name="Diamond M."/>
            <person name="Durham M.E."/>
            <person name="Foxe J.M."/>
            <person name="Go M."/>
            <person name="Henderson B.A."/>
            <person name="Jones I.B."/>
            <person name="McGettigan J.A."/>
            <person name="Micheletti S.J."/>
            <person name="Nasrallah M.E."/>
            <person name="Ortiz D."/>
            <person name="Piller C.R."/>
            <person name="Privatt S.R."/>
            <person name="Schneider S.L."/>
            <person name="Sharp S."/>
            <person name="Smith T.C."/>
            <person name="Stanton J.D."/>
            <person name="Ullery H.E."/>
            <person name="Wilson R.J."/>
            <person name="Serrano M.G."/>
            <person name="Buck G."/>
            <person name="Lee V."/>
            <person name="Wang Y."/>
            <person name="Carvalho R."/>
            <person name="Voegtly L."/>
            <person name="Shi R."/>
            <person name="Duckworth R."/>
            <person name="Johnson A."/>
            <person name="Loviza R."/>
            <person name="Walstead R."/>
            <person name="Shah Z."/>
            <person name="Kiflezghi M."/>
            <person name="Wade K."/>
            <person name="Ball S.L."/>
            <person name="Bradley K.W."/>
            <person name="Asai D.J."/>
            <person name="Bowman C.A."/>
            <person name="Russell D.A."/>
            <person name="Pope W.H."/>
            <person name="Jacobs-Sera D."/>
            <person name="Hendrix R.W."/>
            <person name="Hatfull G.F."/>
        </authorList>
    </citation>
    <scope>NUCLEOTIDE SEQUENCE [LARGE SCALE GENOMIC DNA]</scope>
    <source>
        <strain evidence="8 9">DSM 27648</strain>
    </source>
</reference>
<evidence type="ECO:0000256" key="4">
    <source>
        <dbReference type="ARBA" id="ARBA00022840"/>
    </source>
</evidence>
<dbReference type="InterPro" id="IPR008266">
    <property type="entry name" value="Tyr_kinase_AS"/>
</dbReference>
<keyword evidence="4" id="KW-0067">ATP-binding</keyword>
<dbReference type="AlphaFoldDB" id="A0A0K1PLK0"/>
<dbReference type="EMBL" id="CP012333">
    <property type="protein sequence ID" value="AKU93994.1"/>
    <property type="molecule type" value="Genomic_DNA"/>
</dbReference>
<gene>
    <name evidence="8" type="ORF">AKJ09_00658</name>
</gene>
<dbReference type="GO" id="GO:0004674">
    <property type="term" value="F:protein serine/threonine kinase activity"/>
    <property type="evidence" value="ECO:0007669"/>
    <property type="project" value="UniProtKB-KW"/>
</dbReference>
<protein>
    <submittedName>
        <fullName evidence="8">Serine/threonine protein kinase PrkC, regulator of stationary phase</fullName>
    </submittedName>
</protein>
<feature type="region of interest" description="Disordered" evidence="5">
    <location>
        <begin position="271"/>
        <end position="300"/>
    </location>
</feature>
<evidence type="ECO:0000256" key="6">
    <source>
        <dbReference type="SAM" id="Phobius"/>
    </source>
</evidence>
<name>A0A0K1PLK0_9BACT</name>
<keyword evidence="1" id="KW-0808">Transferase</keyword>
<dbReference type="Gene3D" id="1.10.510.10">
    <property type="entry name" value="Transferase(Phosphotransferase) domain 1"/>
    <property type="match status" value="1"/>
</dbReference>
<dbReference type="InterPro" id="IPR000719">
    <property type="entry name" value="Prot_kinase_dom"/>
</dbReference>
<accession>A0A0K1PLK0</accession>
<keyword evidence="6" id="KW-0472">Membrane</keyword>
<dbReference type="Proteomes" id="UP000064967">
    <property type="component" value="Chromosome"/>
</dbReference>
<keyword evidence="8" id="KW-0723">Serine/threonine-protein kinase</keyword>
<feature type="domain" description="Protein kinase" evidence="7">
    <location>
        <begin position="106"/>
        <end position="383"/>
    </location>
</feature>
<dbReference type="PROSITE" id="PS50011">
    <property type="entry name" value="PROTEIN_KINASE_DOM"/>
    <property type="match status" value="1"/>
</dbReference>
<dbReference type="PANTHER" id="PTHR43289">
    <property type="entry name" value="MITOGEN-ACTIVATED PROTEIN KINASE KINASE KINASE 20-RELATED"/>
    <property type="match status" value="1"/>
</dbReference>
<organism evidence="8 9">
    <name type="scientific">Labilithrix luteola</name>
    <dbReference type="NCBI Taxonomy" id="1391654"/>
    <lineage>
        <taxon>Bacteria</taxon>
        <taxon>Pseudomonadati</taxon>
        <taxon>Myxococcota</taxon>
        <taxon>Polyangia</taxon>
        <taxon>Polyangiales</taxon>
        <taxon>Labilitrichaceae</taxon>
        <taxon>Labilithrix</taxon>
    </lineage>
</organism>
<keyword evidence="2" id="KW-0547">Nucleotide-binding</keyword>
<keyword evidence="6" id="KW-1133">Transmembrane helix</keyword>
<evidence type="ECO:0000256" key="5">
    <source>
        <dbReference type="SAM" id="MobiDB-lite"/>
    </source>
</evidence>
<keyword evidence="9" id="KW-1185">Reference proteome</keyword>
<dbReference type="PANTHER" id="PTHR43289:SF6">
    <property type="entry name" value="SERINE_THREONINE-PROTEIN KINASE NEKL-3"/>
    <property type="match status" value="1"/>
</dbReference>
<dbReference type="Pfam" id="PF00069">
    <property type="entry name" value="Pkinase"/>
    <property type="match status" value="1"/>
</dbReference>
<feature type="transmembrane region" description="Helical" evidence="6">
    <location>
        <begin position="471"/>
        <end position="493"/>
    </location>
</feature>
<dbReference type="STRING" id="1391654.AKJ09_00658"/>
<dbReference type="OrthoDB" id="9801841at2"/>
<dbReference type="PATRIC" id="fig|1391654.3.peg.664"/>
<evidence type="ECO:0000256" key="1">
    <source>
        <dbReference type="ARBA" id="ARBA00022679"/>
    </source>
</evidence>
<evidence type="ECO:0000259" key="7">
    <source>
        <dbReference type="PROSITE" id="PS50011"/>
    </source>
</evidence>
<dbReference type="SUPFAM" id="SSF56112">
    <property type="entry name" value="Protein kinase-like (PK-like)"/>
    <property type="match status" value="1"/>
</dbReference>
<dbReference type="PROSITE" id="PS00109">
    <property type="entry name" value="PROTEIN_KINASE_TYR"/>
    <property type="match status" value="1"/>
</dbReference>
<sequence>MAAEAAEGLNATKLHEVGRWWPGPGSGAGALRLRLRDVGGLTVTKQQTSFFAMSQAPPSHPILPPNGVGSDVHGARGVPGSERHMAIAHPNADPSMAGLPYRFGKYTLIRKLAMGGMAELFLAIQKSVAGFEKLLVIKRILPSMNQDRAFIDMLLHEARIAATLSHPNIVQIFDVGQADGQYFIAMEHVHGEDLRSIVRQMKKKNVFEFPIEHALAIVLGMCSGLAYAHERRDFDGSPLNIVHRDISPQNVVVTFTGDVKIVDFGIAKSDNRSGENTKSGKLKGKVPYMSPEQARGEPVDARSDVFATGVMLFELTTGKRLFKGQSEYETLRLICERDYPRPTDVREDYPADLEPIVMKALAKDKDERYQSAREMQADIEAFVRRHQIAVSTIALNQFMQGLFEEKLALQKEALLQGKQLADIIEMQHALSSPPDDVDASGLSRAASTLSMPAAARTVTDLPAARPRKGTLAAAIAAFTALAAVSGGAGYLLVKKKDASTDDARPAQGTAATVMKGAVTIESDPPGASIWLNGDLRPEVTPATIAQLPTGVPLDVKLTMDGFEQAKQQLALKDGAAGNVRLTLKKGSAVVDVKVLPEAALQGASFAIDGKPVPGPRIEGITSGVAHKLSVSAPGYADHTITFSGSPFETTHLDVSLEKAADPRHGTVVRPIAPPAPQPAAAAGKGKLNVGASGGWCNVSIDGTPSGATPVAGVELAAGPHKITCTTADGKTQTATVSVVADGTARHKFNL</sequence>
<proteinExistence type="predicted"/>
<keyword evidence="3 8" id="KW-0418">Kinase</keyword>
<dbReference type="Pfam" id="PF08308">
    <property type="entry name" value="PEGA"/>
    <property type="match status" value="1"/>
</dbReference>
<keyword evidence="6" id="KW-0812">Transmembrane</keyword>
<dbReference type="Gene3D" id="3.30.200.20">
    <property type="entry name" value="Phosphorylase Kinase, domain 1"/>
    <property type="match status" value="1"/>
</dbReference>
<dbReference type="KEGG" id="llu:AKJ09_00658"/>
<evidence type="ECO:0000256" key="3">
    <source>
        <dbReference type="ARBA" id="ARBA00022777"/>
    </source>
</evidence>
<evidence type="ECO:0000256" key="2">
    <source>
        <dbReference type="ARBA" id="ARBA00022741"/>
    </source>
</evidence>
<dbReference type="CDD" id="cd14014">
    <property type="entry name" value="STKc_PknB_like"/>
    <property type="match status" value="1"/>
</dbReference>